<dbReference type="InterPro" id="IPR022409">
    <property type="entry name" value="PKD/Chitinase_dom"/>
</dbReference>
<dbReference type="AlphaFoldDB" id="A0A4Z0Q587"/>
<dbReference type="InterPro" id="IPR035986">
    <property type="entry name" value="PKD_dom_sf"/>
</dbReference>
<keyword evidence="3" id="KW-1185">Reference proteome</keyword>
<dbReference type="EMBL" id="SRLC01000001">
    <property type="protein sequence ID" value="TGE24845.1"/>
    <property type="molecule type" value="Genomic_DNA"/>
</dbReference>
<evidence type="ECO:0000259" key="1">
    <source>
        <dbReference type="PROSITE" id="PS50093"/>
    </source>
</evidence>
<name>A0A4Z0Q587_9BACT</name>
<dbReference type="Pfam" id="PF18911">
    <property type="entry name" value="PKD_4"/>
    <property type="match status" value="1"/>
</dbReference>
<dbReference type="OrthoDB" id="9765926at2"/>
<proteinExistence type="predicted"/>
<sequence>MRPGCYLYAVEIHLMRRKPRYVHLSPSATLMNKLFTCLLFLLGFFSTQVLAQRENDNWYFGNNAGLSFASTPPVPLLNGAMVTYEATASVSDAAGKLLFYTNSVDVWNRNHQPMANGQVIGGHESAAQGAVIVKNPANANQYYIFVVDGCDNRLQGGLKYSVVDMTQNGGLGAVTQRAVQLSAISVTERVTAVPHANGRDFWIITHGWGSNTFYCYQLSGLGISTIPVATSVGQVHSGGGGAFGNANAVGYMKASPNSAKLAVAKRDSNVELFDFNNATGQLANGVMLPQFYRSYGVAFSADNSRLYTTTLDGNSIYQFNVLAGSASAIANSAVLVGTTPFGAYAGALQLGPDEKIYVAQFGSSSLGRIDNPNTLGVACGFRSSSISLGGRLSQLGLPNFPSTPLIVAPTVTFAASAVCLGTASSFVASVNPLQPSTTLAWTFGEPASGAANSGTGTTPTHTYAQAGTYNVTLSVTAAGLPNPIVTTLPVVVNALPTVSLGLPVQQVCQGSSVLLNAGPQLAGTTYRWQDGSTNATLVAFVTGVYTVDVTSAAGCSSRASTSVQVLPAPVIELGPEPRQLCDGQTTLLSVGAQPAGSTYRWQDGSTASTFEAVAAGTYSVVVTTPAGCSSKKEIVVNDAGCPFMIPNIITPNGDKTNEFFVLKGLAPQAWKLEIYNRWGTRVYQTASYNNDWNAAGQSAGVYYYLLRHTTDGRQFRGWLEVVR</sequence>
<organism evidence="2 3">
    <name type="scientific">Hymenobacter aquaticus</name>
    <dbReference type="NCBI Taxonomy" id="1867101"/>
    <lineage>
        <taxon>Bacteria</taxon>
        <taxon>Pseudomonadati</taxon>
        <taxon>Bacteroidota</taxon>
        <taxon>Cytophagia</taxon>
        <taxon>Cytophagales</taxon>
        <taxon>Hymenobacteraceae</taxon>
        <taxon>Hymenobacter</taxon>
    </lineage>
</organism>
<dbReference type="Gene3D" id="2.130.10.10">
    <property type="entry name" value="YVTN repeat-like/Quinoprotein amine dehydrogenase"/>
    <property type="match status" value="1"/>
</dbReference>
<dbReference type="CDD" id="cd00146">
    <property type="entry name" value="PKD"/>
    <property type="match status" value="1"/>
</dbReference>
<dbReference type="Gene3D" id="2.60.40.740">
    <property type="match status" value="1"/>
</dbReference>
<dbReference type="Proteomes" id="UP000297549">
    <property type="component" value="Unassembled WGS sequence"/>
</dbReference>
<dbReference type="Pfam" id="PF13585">
    <property type="entry name" value="CHU_C"/>
    <property type="match status" value="1"/>
</dbReference>
<dbReference type="Gene3D" id="2.60.40.10">
    <property type="entry name" value="Immunoglobulins"/>
    <property type="match status" value="1"/>
</dbReference>
<accession>A0A4Z0Q587</accession>
<evidence type="ECO:0000313" key="2">
    <source>
        <dbReference type="EMBL" id="TGE24845.1"/>
    </source>
</evidence>
<dbReference type="InterPro" id="IPR015943">
    <property type="entry name" value="WD40/YVTN_repeat-like_dom_sf"/>
</dbReference>
<dbReference type="SUPFAM" id="SSF63829">
    <property type="entry name" value="Calcium-dependent phosphotriesterase"/>
    <property type="match status" value="1"/>
</dbReference>
<gene>
    <name evidence="2" type="ORF">E5K00_06495</name>
</gene>
<reference evidence="2 3" key="1">
    <citation type="submission" date="2019-04" db="EMBL/GenBank/DDBJ databases">
        <authorList>
            <person name="Feng G."/>
            <person name="Zhang J."/>
            <person name="Zhu H."/>
        </authorList>
    </citation>
    <scope>NUCLEOTIDE SEQUENCE [LARGE SCALE GENOMIC DNA]</scope>
    <source>
        <strain evidence="2 3">JCM 31653</strain>
    </source>
</reference>
<feature type="domain" description="PKD" evidence="1">
    <location>
        <begin position="435"/>
        <end position="476"/>
    </location>
</feature>
<dbReference type="SMART" id="SM00089">
    <property type="entry name" value="PKD"/>
    <property type="match status" value="2"/>
</dbReference>
<dbReference type="SUPFAM" id="SSF49299">
    <property type="entry name" value="PKD domain"/>
    <property type="match status" value="2"/>
</dbReference>
<dbReference type="InterPro" id="IPR000601">
    <property type="entry name" value="PKD_dom"/>
</dbReference>
<dbReference type="PROSITE" id="PS50093">
    <property type="entry name" value="PKD"/>
    <property type="match status" value="1"/>
</dbReference>
<protein>
    <submittedName>
        <fullName evidence="2">PKD domain-containing protein</fullName>
    </submittedName>
</protein>
<comment type="caution">
    <text evidence="2">The sequence shown here is derived from an EMBL/GenBank/DDBJ whole genome shotgun (WGS) entry which is preliminary data.</text>
</comment>
<evidence type="ECO:0000313" key="3">
    <source>
        <dbReference type="Proteomes" id="UP000297549"/>
    </source>
</evidence>
<dbReference type="InterPro" id="IPR013783">
    <property type="entry name" value="Ig-like_fold"/>
</dbReference>